<name>A0A4C1T539_EUMVA</name>
<dbReference type="EMBL" id="BGZK01000035">
    <property type="protein sequence ID" value="GBP09336.1"/>
    <property type="molecule type" value="Genomic_DNA"/>
</dbReference>
<evidence type="ECO:0000313" key="2">
    <source>
        <dbReference type="Proteomes" id="UP000299102"/>
    </source>
</evidence>
<sequence length="128" mass="14136">MLDPLRLCLYFKLSLIFQASEGARSACSFPRLALTNLCELTFALNSRMCLPSKCRRHYPYTSDCISPKFFAPIDRSLYLLRGRAAWTSSCYLRSLSSQELLKPTLKDAVTMAGADGSTCPAEPGGNVV</sequence>
<comment type="caution">
    <text evidence="1">The sequence shown here is derived from an EMBL/GenBank/DDBJ whole genome shotgun (WGS) entry which is preliminary data.</text>
</comment>
<dbReference type="Proteomes" id="UP000299102">
    <property type="component" value="Unassembled WGS sequence"/>
</dbReference>
<reference evidence="1 2" key="1">
    <citation type="journal article" date="2019" name="Commun. Biol.">
        <title>The bagworm genome reveals a unique fibroin gene that provides high tensile strength.</title>
        <authorList>
            <person name="Kono N."/>
            <person name="Nakamura H."/>
            <person name="Ohtoshi R."/>
            <person name="Tomita M."/>
            <person name="Numata K."/>
            <person name="Arakawa K."/>
        </authorList>
    </citation>
    <scope>NUCLEOTIDE SEQUENCE [LARGE SCALE GENOMIC DNA]</scope>
</reference>
<protein>
    <submittedName>
        <fullName evidence="1">Uncharacterized protein</fullName>
    </submittedName>
</protein>
<accession>A0A4C1T539</accession>
<organism evidence="1 2">
    <name type="scientific">Eumeta variegata</name>
    <name type="common">Bagworm moth</name>
    <name type="synonym">Eumeta japonica</name>
    <dbReference type="NCBI Taxonomy" id="151549"/>
    <lineage>
        <taxon>Eukaryota</taxon>
        <taxon>Metazoa</taxon>
        <taxon>Ecdysozoa</taxon>
        <taxon>Arthropoda</taxon>
        <taxon>Hexapoda</taxon>
        <taxon>Insecta</taxon>
        <taxon>Pterygota</taxon>
        <taxon>Neoptera</taxon>
        <taxon>Endopterygota</taxon>
        <taxon>Lepidoptera</taxon>
        <taxon>Glossata</taxon>
        <taxon>Ditrysia</taxon>
        <taxon>Tineoidea</taxon>
        <taxon>Psychidae</taxon>
        <taxon>Oiketicinae</taxon>
        <taxon>Eumeta</taxon>
    </lineage>
</organism>
<keyword evidence="2" id="KW-1185">Reference proteome</keyword>
<evidence type="ECO:0000313" key="1">
    <source>
        <dbReference type="EMBL" id="GBP09336.1"/>
    </source>
</evidence>
<dbReference type="AlphaFoldDB" id="A0A4C1T539"/>
<gene>
    <name evidence="1" type="ORF">EVAR_5766_1</name>
</gene>
<proteinExistence type="predicted"/>